<evidence type="ECO:0000313" key="7">
    <source>
        <dbReference type="EMBL" id="MFC3206568.1"/>
    </source>
</evidence>
<dbReference type="EMBL" id="JBHRTK010000012">
    <property type="protein sequence ID" value="MFC3206568.1"/>
    <property type="molecule type" value="Genomic_DNA"/>
</dbReference>
<feature type="transmembrane region" description="Helical" evidence="6">
    <location>
        <begin position="270"/>
        <end position="295"/>
    </location>
</feature>
<dbReference type="Proteomes" id="UP001595583">
    <property type="component" value="Unassembled WGS sequence"/>
</dbReference>
<dbReference type="InterPro" id="IPR002797">
    <property type="entry name" value="Polysacc_synth"/>
</dbReference>
<feature type="transmembrane region" description="Helical" evidence="6">
    <location>
        <begin position="12"/>
        <end position="33"/>
    </location>
</feature>
<feature type="transmembrane region" description="Helical" evidence="6">
    <location>
        <begin position="403"/>
        <end position="424"/>
    </location>
</feature>
<proteinExistence type="predicted"/>
<dbReference type="InterPro" id="IPR050833">
    <property type="entry name" value="Poly_Biosynth_Transport"/>
</dbReference>
<evidence type="ECO:0000256" key="4">
    <source>
        <dbReference type="ARBA" id="ARBA00022989"/>
    </source>
</evidence>
<dbReference type="Pfam" id="PF01943">
    <property type="entry name" value="Polysacc_synt"/>
    <property type="match status" value="1"/>
</dbReference>
<feature type="transmembrane region" description="Helical" evidence="6">
    <location>
        <begin position="350"/>
        <end position="368"/>
    </location>
</feature>
<evidence type="ECO:0000256" key="1">
    <source>
        <dbReference type="ARBA" id="ARBA00004651"/>
    </source>
</evidence>
<keyword evidence="5 6" id="KW-0472">Membrane</keyword>
<gene>
    <name evidence="7" type="ORF">ACFOHJ_10135</name>
</gene>
<dbReference type="PANTHER" id="PTHR30250:SF11">
    <property type="entry name" value="O-ANTIGEN TRANSPORTER-RELATED"/>
    <property type="match status" value="1"/>
</dbReference>
<protein>
    <submittedName>
        <fullName evidence="7">Oligosaccharide flippase family protein</fullName>
    </submittedName>
</protein>
<keyword evidence="3 6" id="KW-0812">Transmembrane</keyword>
<comment type="subcellular location">
    <subcellularLocation>
        <location evidence="1">Cell membrane</location>
        <topology evidence="1">Multi-pass membrane protein</topology>
    </subcellularLocation>
</comment>
<sequence>MRSLKSLISQSADLRVFSLGLIWSVLGTVAVRLTPMITTILISHWFGIAAVGTFGITYGTMLSASFLASSGVNLMATRNVAAYAAKDPVTAGRLAGMALLLAGGCAVTLGLLIFLFSEAIAVRLLRQPELAFYLRVISPIIVVTALNNTQIAILSGLQQFKTIARLNTIMGCLMIAAVPVGLYFYGLTGAFAGLGTAYLAGGLIAAPATTGALRQKGIPLAFRGALSQWPMITGYAIPALLASLLFEPVNWICTTIVVGNPDGLQQVGLYFIAMQLETLLLFAPQIVVQVVIPMLSTGFGEADRRRVLNILGMSIGTNIAIAIGFVAVMMLFGDWFLILFKLDPAQHWPIFMVVVFSSAVIAGALPLGQIPVSSGYMWTGLCITGGWASTFIIGTWLLQEHGALGLVIARAIAWSLQTLVYIGFTRFAIGRTCGALTAQPA</sequence>
<feature type="transmembrane region" description="Helical" evidence="6">
    <location>
        <begin position="166"/>
        <end position="185"/>
    </location>
</feature>
<keyword evidence="8" id="KW-1185">Reference proteome</keyword>
<evidence type="ECO:0000256" key="2">
    <source>
        <dbReference type="ARBA" id="ARBA00022475"/>
    </source>
</evidence>
<dbReference type="RefSeq" id="WP_378220383.1">
    <property type="nucleotide sequence ID" value="NZ_JBHRTK010000012.1"/>
</dbReference>
<name>A0ABV7K8B8_9HYPH</name>
<keyword evidence="2" id="KW-1003">Cell membrane</keyword>
<keyword evidence="4 6" id="KW-1133">Transmembrane helix</keyword>
<feature type="transmembrane region" description="Helical" evidence="6">
    <location>
        <begin position="94"/>
        <end position="116"/>
    </location>
</feature>
<comment type="caution">
    <text evidence="7">The sequence shown here is derived from an EMBL/GenBank/DDBJ whole genome shotgun (WGS) entry which is preliminary data.</text>
</comment>
<accession>A0ABV7K8B8</accession>
<organism evidence="7 8">
    <name type="scientific">Aquamicrobium soli</name>
    <dbReference type="NCBI Taxonomy" id="1811518"/>
    <lineage>
        <taxon>Bacteria</taxon>
        <taxon>Pseudomonadati</taxon>
        <taxon>Pseudomonadota</taxon>
        <taxon>Alphaproteobacteria</taxon>
        <taxon>Hyphomicrobiales</taxon>
        <taxon>Phyllobacteriaceae</taxon>
        <taxon>Aquamicrobium</taxon>
    </lineage>
</organism>
<dbReference type="PANTHER" id="PTHR30250">
    <property type="entry name" value="PST FAMILY PREDICTED COLANIC ACID TRANSPORTER"/>
    <property type="match status" value="1"/>
</dbReference>
<evidence type="ECO:0000313" key="8">
    <source>
        <dbReference type="Proteomes" id="UP001595583"/>
    </source>
</evidence>
<feature type="transmembrane region" description="Helical" evidence="6">
    <location>
        <begin position="45"/>
        <end position="68"/>
    </location>
</feature>
<feature type="transmembrane region" description="Helical" evidence="6">
    <location>
        <begin position="375"/>
        <end position="397"/>
    </location>
</feature>
<evidence type="ECO:0000256" key="5">
    <source>
        <dbReference type="ARBA" id="ARBA00023136"/>
    </source>
</evidence>
<evidence type="ECO:0000256" key="3">
    <source>
        <dbReference type="ARBA" id="ARBA00022692"/>
    </source>
</evidence>
<feature type="transmembrane region" description="Helical" evidence="6">
    <location>
        <begin position="191"/>
        <end position="213"/>
    </location>
</feature>
<feature type="transmembrane region" description="Helical" evidence="6">
    <location>
        <begin position="307"/>
        <end position="338"/>
    </location>
</feature>
<reference evidence="8" key="1">
    <citation type="journal article" date="2019" name="Int. J. Syst. Evol. Microbiol.">
        <title>The Global Catalogue of Microorganisms (GCM) 10K type strain sequencing project: providing services to taxonomists for standard genome sequencing and annotation.</title>
        <authorList>
            <consortium name="The Broad Institute Genomics Platform"/>
            <consortium name="The Broad Institute Genome Sequencing Center for Infectious Disease"/>
            <person name="Wu L."/>
            <person name="Ma J."/>
        </authorList>
    </citation>
    <scope>NUCLEOTIDE SEQUENCE [LARGE SCALE GENOMIC DNA]</scope>
    <source>
        <strain evidence="8">KCTC 52165</strain>
    </source>
</reference>
<evidence type="ECO:0000256" key="6">
    <source>
        <dbReference type="SAM" id="Phobius"/>
    </source>
</evidence>
<feature type="transmembrane region" description="Helical" evidence="6">
    <location>
        <begin position="136"/>
        <end position="154"/>
    </location>
</feature>